<name>A0A8X6G3T6_TRICU</name>
<dbReference type="AlphaFoldDB" id="A0A8X6G3T6"/>
<dbReference type="EMBL" id="BMAO01014431">
    <property type="protein sequence ID" value="GFQ94988.1"/>
    <property type="molecule type" value="Genomic_DNA"/>
</dbReference>
<proteinExistence type="predicted"/>
<dbReference type="OrthoDB" id="6759200at2759"/>
<evidence type="ECO:0000313" key="1">
    <source>
        <dbReference type="EMBL" id="GFQ94988.1"/>
    </source>
</evidence>
<dbReference type="PANTHER" id="PTHR45749:SF21">
    <property type="entry name" value="DUF4371 DOMAIN-CONTAINING PROTEIN"/>
    <property type="match status" value="1"/>
</dbReference>
<dbReference type="SUPFAM" id="SSF53098">
    <property type="entry name" value="Ribonuclease H-like"/>
    <property type="match status" value="1"/>
</dbReference>
<protein>
    <recommendedName>
        <fullName evidence="3">DUF4371 domain-containing protein</fullName>
    </recommendedName>
</protein>
<reference evidence="1" key="1">
    <citation type="submission" date="2020-07" db="EMBL/GenBank/DDBJ databases">
        <title>Multicomponent nature underlies the extraordinary mechanical properties of spider dragline silk.</title>
        <authorList>
            <person name="Kono N."/>
            <person name="Nakamura H."/>
            <person name="Mori M."/>
            <person name="Yoshida Y."/>
            <person name="Ohtoshi R."/>
            <person name="Malay A.D."/>
            <person name="Moran D.A.P."/>
            <person name="Tomita M."/>
            <person name="Numata K."/>
            <person name="Arakawa K."/>
        </authorList>
    </citation>
    <scope>NUCLEOTIDE SEQUENCE</scope>
</reference>
<evidence type="ECO:0000313" key="2">
    <source>
        <dbReference type="Proteomes" id="UP000887116"/>
    </source>
</evidence>
<accession>A0A8X6G3T6</accession>
<comment type="caution">
    <text evidence="1">The sequence shown here is derived from an EMBL/GenBank/DDBJ whole genome shotgun (WGS) entry which is preliminary data.</text>
</comment>
<dbReference type="PANTHER" id="PTHR45749">
    <property type="match status" value="1"/>
</dbReference>
<organism evidence="1 2">
    <name type="scientific">Trichonephila clavata</name>
    <name type="common">Joro spider</name>
    <name type="synonym">Nephila clavata</name>
    <dbReference type="NCBI Taxonomy" id="2740835"/>
    <lineage>
        <taxon>Eukaryota</taxon>
        <taxon>Metazoa</taxon>
        <taxon>Ecdysozoa</taxon>
        <taxon>Arthropoda</taxon>
        <taxon>Chelicerata</taxon>
        <taxon>Arachnida</taxon>
        <taxon>Araneae</taxon>
        <taxon>Araneomorphae</taxon>
        <taxon>Entelegynae</taxon>
        <taxon>Araneoidea</taxon>
        <taxon>Nephilidae</taxon>
        <taxon>Trichonephila</taxon>
    </lineage>
</organism>
<gene>
    <name evidence="1" type="ORF">TNCT_63811</name>
</gene>
<dbReference type="InterPro" id="IPR012337">
    <property type="entry name" value="RNaseH-like_sf"/>
</dbReference>
<sequence length="221" mass="25529">MPREGAFHHLIIVSYPRQDKRSKGNGCAIQHDFKFLTVRIFHEKKDQLSIIIRYVTTDVNDNNEPDNIRINETFLSFIEAANQTAKSLESDVLNFLNTLDINFAKCRGQGYDGAANMSGAYGGLQKLIKDKQPRANYVHCSTHNLNFVLNDACNNVPHAREFYDFCKKIYTFFGLSIKRWSDLKIVQNNENIQQTIKSLCMTRWSARFDSVISIRYNYISI</sequence>
<keyword evidence="2" id="KW-1185">Reference proteome</keyword>
<evidence type="ECO:0008006" key="3">
    <source>
        <dbReference type="Google" id="ProtNLM"/>
    </source>
</evidence>
<dbReference type="Proteomes" id="UP000887116">
    <property type="component" value="Unassembled WGS sequence"/>
</dbReference>